<dbReference type="InterPro" id="IPR051122">
    <property type="entry name" value="SDR_DHRS6-like"/>
</dbReference>
<reference evidence="3 4" key="1">
    <citation type="submission" date="2021-12" db="EMBL/GenBank/DDBJ databases">
        <title>Genome sequencing of bacteria with rrn-lacking chromosome and rrn-plasmid.</title>
        <authorList>
            <person name="Anda M."/>
            <person name="Iwasaki W."/>
        </authorList>
    </citation>
    <scope>NUCLEOTIDE SEQUENCE [LARGE SCALE GENOMIC DNA]</scope>
    <source>
        <strain evidence="3 4">DSM 100852</strain>
    </source>
</reference>
<dbReference type="CDD" id="cd11731">
    <property type="entry name" value="Lin1944_like_SDR_c"/>
    <property type="match status" value="1"/>
</dbReference>
<keyword evidence="4" id="KW-1185">Reference proteome</keyword>
<keyword evidence="2" id="KW-0560">Oxidoreductase</keyword>
<name>A0AAU9DEF7_9BACT</name>
<dbReference type="EMBL" id="AP025314">
    <property type="protein sequence ID" value="BDD09310.1"/>
    <property type="molecule type" value="Genomic_DNA"/>
</dbReference>
<dbReference type="PANTHER" id="PTHR43477">
    <property type="entry name" value="DIHYDROANTICAPSIN 7-DEHYDROGENASE"/>
    <property type="match status" value="1"/>
</dbReference>
<dbReference type="InterPro" id="IPR002347">
    <property type="entry name" value="SDR_fam"/>
</dbReference>
<comment type="similarity">
    <text evidence="1">Belongs to the short-chain dehydrogenases/reductases (SDR) family.</text>
</comment>
<proteinExistence type="inferred from homology"/>
<accession>A0AAU9DEF7</accession>
<evidence type="ECO:0000313" key="4">
    <source>
        <dbReference type="Proteomes" id="UP001348817"/>
    </source>
</evidence>
<dbReference type="Proteomes" id="UP001348817">
    <property type="component" value="Chromosome"/>
</dbReference>
<dbReference type="Pfam" id="PF13561">
    <property type="entry name" value="adh_short_C2"/>
    <property type="match status" value="1"/>
</dbReference>
<dbReference type="NCBIfam" id="NF005754">
    <property type="entry name" value="PRK07578.1"/>
    <property type="match status" value="1"/>
</dbReference>
<dbReference type="PANTHER" id="PTHR43477:SF1">
    <property type="entry name" value="DIHYDROANTICAPSIN 7-DEHYDROGENASE"/>
    <property type="match status" value="1"/>
</dbReference>
<gene>
    <name evidence="3" type="ORF">FUAX_17420</name>
</gene>
<dbReference type="GO" id="GO:0016491">
    <property type="term" value="F:oxidoreductase activity"/>
    <property type="evidence" value="ECO:0007669"/>
    <property type="project" value="UniProtKB-KW"/>
</dbReference>
<evidence type="ECO:0000313" key="3">
    <source>
        <dbReference type="EMBL" id="BDD09310.1"/>
    </source>
</evidence>
<organism evidence="3 4">
    <name type="scientific">Fulvitalea axinellae</name>
    <dbReference type="NCBI Taxonomy" id="1182444"/>
    <lineage>
        <taxon>Bacteria</taxon>
        <taxon>Pseudomonadati</taxon>
        <taxon>Bacteroidota</taxon>
        <taxon>Cytophagia</taxon>
        <taxon>Cytophagales</taxon>
        <taxon>Persicobacteraceae</taxon>
        <taxon>Fulvitalea</taxon>
    </lineage>
</organism>
<dbReference type="Gene3D" id="3.40.50.720">
    <property type="entry name" value="NAD(P)-binding Rossmann-like Domain"/>
    <property type="match status" value="1"/>
</dbReference>
<dbReference type="SUPFAM" id="SSF51735">
    <property type="entry name" value="NAD(P)-binding Rossmann-fold domains"/>
    <property type="match status" value="1"/>
</dbReference>
<dbReference type="RefSeq" id="WP_338394521.1">
    <property type="nucleotide sequence ID" value="NZ_AP025314.1"/>
</dbReference>
<evidence type="ECO:0000256" key="2">
    <source>
        <dbReference type="ARBA" id="ARBA00023002"/>
    </source>
</evidence>
<dbReference type="InterPro" id="IPR036291">
    <property type="entry name" value="NAD(P)-bd_dom_sf"/>
</dbReference>
<sequence>MKTLIVVGSTGVIGKEIVKLLRSDYNIIEINRHSGDYQLDIQNAEAVEEAFRKIGSFDALISAGGYGKWGSLEEHSLQDFHDGLNSKLMGQVNLFMIGRKYARPDAVFLLTTGVLAHRHRVGSLSLGMINMALEYFAQGVALELTGDIKINIVSPEFTTETLAQMGEDTSTGIPAREAALLYKRALEEGKTGEIYKGWKE</sequence>
<evidence type="ECO:0000256" key="1">
    <source>
        <dbReference type="ARBA" id="ARBA00006484"/>
    </source>
</evidence>
<dbReference type="KEGG" id="fax:FUAX_17420"/>
<dbReference type="AlphaFoldDB" id="A0AAU9DEF7"/>
<protein>
    <submittedName>
        <fullName evidence="3">Short chain dehydrogenase</fullName>
    </submittedName>
</protein>